<keyword evidence="1" id="KW-0808">Transferase</keyword>
<name>A0A832MIV8_UNCEI</name>
<gene>
    <name evidence="1" type="ORF">ENR23_02115</name>
</gene>
<dbReference type="SUPFAM" id="SSF53756">
    <property type="entry name" value="UDP-Glycosyltransferase/glycogen phosphorylase"/>
    <property type="match status" value="1"/>
</dbReference>
<dbReference type="EMBL" id="DSQF01000003">
    <property type="protein sequence ID" value="HGZ42217.1"/>
    <property type="molecule type" value="Genomic_DNA"/>
</dbReference>
<sequence length="380" mass="41812">MDLVVLSEIRWGYFRTRKQFLLSRFPERWRVFFAQPPAAGADDPWRPRREGNVTTFTVPFLKPGTTSGLYNAVAATGPGRAAIEAAAEAWLRRRLRQLGVEREPAVLVSNIYCPGALSRLPRRLVSYDFNDSPFQFSRVPSWAKAYWRRTLAEVDFLFVVSEHYRRQLAAETDKPVILLGNGVEFGHFAPPRPVPPELAALPRPRIGYVGLLSHFLDFEVLETLRRARRGGTLVLIGPGSPATDADVRALAARDGVAVLGPRPYAELPAWMQGLDVGVIPFRANDPHVRGINPNKVYQYLASGLPVITTPVLDLAPDPPRLAFAGDPAAWRAALDAVLDAKPAPAACRELARGHDWDALAARMVATLEERLGAPRPAGAA</sequence>
<dbReference type="GO" id="GO:0016740">
    <property type="term" value="F:transferase activity"/>
    <property type="evidence" value="ECO:0007669"/>
    <property type="project" value="UniProtKB-KW"/>
</dbReference>
<reference evidence="1" key="1">
    <citation type="journal article" date="2020" name="mSystems">
        <title>Genome- and Community-Level Interaction Insights into Carbon Utilization and Element Cycling Functions of Hydrothermarchaeota in Hydrothermal Sediment.</title>
        <authorList>
            <person name="Zhou Z."/>
            <person name="Liu Y."/>
            <person name="Xu W."/>
            <person name="Pan J."/>
            <person name="Luo Z.H."/>
            <person name="Li M."/>
        </authorList>
    </citation>
    <scope>NUCLEOTIDE SEQUENCE [LARGE SCALE GENOMIC DNA]</scope>
    <source>
        <strain evidence="1">SpSt-381</strain>
    </source>
</reference>
<evidence type="ECO:0000313" key="1">
    <source>
        <dbReference type="EMBL" id="HGZ42217.1"/>
    </source>
</evidence>
<dbReference type="AlphaFoldDB" id="A0A832MIV8"/>
<dbReference type="Pfam" id="PF13692">
    <property type="entry name" value="Glyco_trans_1_4"/>
    <property type="match status" value="1"/>
</dbReference>
<comment type="caution">
    <text evidence="1">The sequence shown here is derived from an EMBL/GenBank/DDBJ whole genome shotgun (WGS) entry which is preliminary data.</text>
</comment>
<protein>
    <submittedName>
        <fullName evidence="1">Glycosyltransferase family 1 protein</fullName>
    </submittedName>
</protein>
<accession>A0A832MIV8</accession>
<proteinExistence type="predicted"/>
<organism evidence="1">
    <name type="scientific">Eiseniibacteriota bacterium</name>
    <dbReference type="NCBI Taxonomy" id="2212470"/>
    <lineage>
        <taxon>Bacteria</taxon>
        <taxon>Candidatus Eiseniibacteriota</taxon>
    </lineage>
</organism>
<dbReference type="Gene3D" id="3.40.50.2000">
    <property type="entry name" value="Glycogen Phosphorylase B"/>
    <property type="match status" value="2"/>
</dbReference>